<dbReference type="Pfam" id="PF14384">
    <property type="entry name" value="BrnA_antitoxin"/>
    <property type="match status" value="1"/>
</dbReference>
<organism evidence="1 2">
    <name type="scientific">Sphingomonas faeni</name>
    <dbReference type="NCBI Taxonomy" id="185950"/>
    <lineage>
        <taxon>Bacteria</taxon>
        <taxon>Pseudomonadati</taxon>
        <taxon>Pseudomonadota</taxon>
        <taxon>Alphaproteobacteria</taxon>
        <taxon>Sphingomonadales</taxon>
        <taxon>Sphingomonadaceae</taxon>
        <taxon>Sphingomonas</taxon>
    </lineage>
</organism>
<protein>
    <submittedName>
        <fullName evidence="1">Uncharacterized protein (DUF4415 family)</fullName>
    </submittedName>
</protein>
<sequence length="94" mass="10811">MSKKALGPELQDQLDRLAALPDDQINTADIPEVTAEAWQHAKRPALYRPIKKPVTLRLDADIVTWFKEHADDRGYQTQINRVLRRYVSESEARA</sequence>
<dbReference type="GeneID" id="91007591"/>
<proteinExistence type="predicted"/>
<dbReference type="EMBL" id="QAYE01000011">
    <property type="protein sequence ID" value="PTW44215.1"/>
    <property type="molecule type" value="Genomic_DNA"/>
</dbReference>
<reference evidence="1 2" key="1">
    <citation type="submission" date="2018-04" db="EMBL/GenBank/DDBJ databases">
        <title>Genomic Encyclopedia of Type Strains, Phase III (KMG-III): the genomes of soil and plant-associated and newly described type strains.</title>
        <authorList>
            <person name="Whitman W."/>
        </authorList>
    </citation>
    <scope>NUCLEOTIDE SEQUENCE [LARGE SCALE GENOMIC DNA]</scope>
    <source>
        <strain evidence="1 2">MA-olki</strain>
    </source>
</reference>
<name>A0A2T5TY84_9SPHN</name>
<dbReference type="RefSeq" id="WP_107955739.1">
    <property type="nucleotide sequence ID" value="NZ_QAYE01000011.1"/>
</dbReference>
<accession>A0A2T5TY84</accession>
<dbReference type="Proteomes" id="UP000244013">
    <property type="component" value="Unassembled WGS sequence"/>
</dbReference>
<dbReference type="InterPro" id="IPR025528">
    <property type="entry name" value="BrnA_antitoxin"/>
</dbReference>
<gene>
    <name evidence="1" type="ORF">C8J25_11151</name>
</gene>
<dbReference type="AlphaFoldDB" id="A0A2T5TY84"/>
<dbReference type="OrthoDB" id="361944at2"/>
<evidence type="ECO:0000313" key="1">
    <source>
        <dbReference type="EMBL" id="PTW44215.1"/>
    </source>
</evidence>
<comment type="caution">
    <text evidence="1">The sequence shown here is derived from an EMBL/GenBank/DDBJ whole genome shotgun (WGS) entry which is preliminary data.</text>
</comment>
<evidence type="ECO:0000313" key="2">
    <source>
        <dbReference type="Proteomes" id="UP000244013"/>
    </source>
</evidence>